<feature type="domain" description="FAD dependent oxidoreductase" evidence="2">
    <location>
        <begin position="4"/>
        <end position="410"/>
    </location>
</feature>
<evidence type="ECO:0000259" key="2">
    <source>
        <dbReference type="Pfam" id="PF01266"/>
    </source>
</evidence>
<dbReference type="Proteomes" id="UP000289411">
    <property type="component" value="Unassembled WGS sequence"/>
</dbReference>
<dbReference type="InterPro" id="IPR036188">
    <property type="entry name" value="FAD/NAD-bd_sf"/>
</dbReference>
<dbReference type="RefSeq" id="WP_129219983.1">
    <property type="nucleotide sequence ID" value="NZ_QYBC01000012.1"/>
</dbReference>
<dbReference type="EMBL" id="QYBC01000012">
    <property type="protein sequence ID" value="RYB03866.1"/>
    <property type="molecule type" value="Genomic_DNA"/>
</dbReference>
<keyword evidence="1" id="KW-0560">Oxidoreductase</keyword>
<evidence type="ECO:0000313" key="4">
    <source>
        <dbReference type="Proteomes" id="UP000289411"/>
    </source>
</evidence>
<proteinExistence type="predicted"/>
<name>A0A4Q2REJ6_9HYPH</name>
<dbReference type="Pfam" id="PF01266">
    <property type="entry name" value="DAO"/>
    <property type="match status" value="1"/>
</dbReference>
<dbReference type="SUPFAM" id="SSF54373">
    <property type="entry name" value="FAD-linked reductases, C-terminal domain"/>
    <property type="match status" value="1"/>
</dbReference>
<gene>
    <name evidence="3" type="ORF">D3272_14780</name>
</gene>
<sequence>MHHIAVIGAGITGITTAYSLLDRGFAVTVFDRQRYAAMETSFANGGQLSASNAEVWNSWPTVFKGLKWLAKRDAPLSLNLRPSWHKYSWLAEFVANIPRYEANTVATTKLAIAARQRLFEIAGRETIDFDLERRGILHVYRNKAGYDHAAHVNGLLRQGGLDRRSVTPAEMKAIEPALHGTYHGGFFTESDSTGDIHRFTRGLAAACLRRGAKFVYDADVTAVEPSAAGDAAEGYAVRWSPAHMHGTAPGAPESMPVDGVVICAGLASRKLAQGLGDRVNIYPVKGYSITVDLQGESRRAAPWVSLLDDETKIVSSRLGQDRFRVAGTAEFNGENRDIRADRVKPLIDWTRQLFPAVDTSKVVPWAGLRPMLPDMLPRVGRGKRPGVFYNTGHGHLGWTLSAATAELVAEEVGHAGTGAVRHAA</sequence>
<dbReference type="InterPro" id="IPR006076">
    <property type="entry name" value="FAD-dep_OxRdtase"/>
</dbReference>
<dbReference type="GO" id="GO:0016491">
    <property type="term" value="F:oxidoreductase activity"/>
    <property type="evidence" value="ECO:0007669"/>
    <property type="project" value="UniProtKB-KW"/>
</dbReference>
<dbReference type="Gene3D" id="3.50.50.60">
    <property type="entry name" value="FAD/NAD(P)-binding domain"/>
    <property type="match status" value="2"/>
</dbReference>
<accession>A0A4Q2REJ6</accession>
<dbReference type="SUPFAM" id="SSF51905">
    <property type="entry name" value="FAD/NAD(P)-binding domain"/>
    <property type="match status" value="1"/>
</dbReference>
<organism evidence="3 4">
    <name type="scientific">Lichenibacterium ramalinae</name>
    <dbReference type="NCBI Taxonomy" id="2316527"/>
    <lineage>
        <taxon>Bacteria</taxon>
        <taxon>Pseudomonadati</taxon>
        <taxon>Pseudomonadota</taxon>
        <taxon>Alphaproteobacteria</taxon>
        <taxon>Hyphomicrobiales</taxon>
        <taxon>Lichenihabitantaceae</taxon>
        <taxon>Lichenibacterium</taxon>
    </lineage>
</organism>
<dbReference type="AlphaFoldDB" id="A0A4Q2REJ6"/>
<reference evidence="3 4" key="2">
    <citation type="submission" date="2019-02" db="EMBL/GenBank/DDBJ databases">
        <title>'Lichenibacterium ramalinii' gen. nov. sp. nov., 'Lichenibacterium minor' gen. nov. sp. nov.</title>
        <authorList>
            <person name="Pankratov T."/>
        </authorList>
    </citation>
    <scope>NUCLEOTIDE SEQUENCE [LARGE SCALE GENOMIC DNA]</scope>
    <source>
        <strain evidence="3 4">RmlP001</strain>
    </source>
</reference>
<dbReference type="Gene3D" id="3.30.9.10">
    <property type="entry name" value="D-Amino Acid Oxidase, subunit A, domain 2"/>
    <property type="match status" value="1"/>
</dbReference>
<dbReference type="PANTHER" id="PTHR13847">
    <property type="entry name" value="SARCOSINE DEHYDROGENASE-RELATED"/>
    <property type="match status" value="1"/>
</dbReference>
<evidence type="ECO:0000256" key="1">
    <source>
        <dbReference type="ARBA" id="ARBA00023002"/>
    </source>
</evidence>
<dbReference type="OrthoDB" id="9805337at2"/>
<dbReference type="GO" id="GO:0005737">
    <property type="term" value="C:cytoplasm"/>
    <property type="evidence" value="ECO:0007669"/>
    <property type="project" value="TreeGrafter"/>
</dbReference>
<keyword evidence="4" id="KW-1185">Reference proteome</keyword>
<comment type="caution">
    <text evidence="3">The sequence shown here is derived from an EMBL/GenBank/DDBJ whole genome shotgun (WGS) entry which is preliminary data.</text>
</comment>
<dbReference type="PANTHER" id="PTHR13847:SF289">
    <property type="entry name" value="GLYCINE OXIDASE"/>
    <property type="match status" value="1"/>
</dbReference>
<dbReference type="NCBIfam" id="NF009074">
    <property type="entry name" value="PRK12409.1"/>
    <property type="match status" value="1"/>
</dbReference>
<evidence type="ECO:0000313" key="3">
    <source>
        <dbReference type="EMBL" id="RYB03866.1"/>
    </source>
</evidence>
<reference evidence="3 4" key="1">
    <citation type="submission" date="2018-09" db="EMBL/GenBank/DDBJ databases">
        <authorList>
            <person name="Grouzdev D.S."/>
            <person name="Krutkina M.S."/>
        </authorList>
    </citation>
    <scope>NUCLEOTIDE SEQUENCE [LARGE SCALE GENOMIC DNA]</scope>
    <source>
        <strain evidence="3 4">RmlP001</strain>
    </source>
</reference>
<protein>
    <submittedName>
        <fullName evidence="3">D-amino acid dehydrogenase</fullName>
    </submittedName>
</protein>